<dbReference type="Pfam" id="PF21597">
    <property type="entry name" value="TetR_C_43"/>
    <property type="match status" value="1"/>
</dbReference>
<keyword evidence="1" id="KW-0805">Transcription regulation</keyword>
<keyword evidence="3" id="KW-0804">Transcription</keyword>
<dbReference type="Pfam" id="PF00440">
    <property type="entry name" value="TetR_N"/>
    <property type="match status" value="1"/>
</dbReference>
<evidence type="ECO:0000259" key="5">
    <source>
        <dbReference type="PROSITE" id="PS50977"/>
    </source>
</evidence>
<evidence type="ECO:0000256" key="2">
    <source>
        <dbReference type="ARBA" id="ARBA00023125"/>
    </source>
</evidence>
<evidence type="ECO:0000256" key="3">
    <source>
        <dbReference type="ARBA" id="ARBA00023163"/>
    </source>
</evidence>
<dbReference type="EMBL" id="AKGD01000001">
    <property type="protein sequence ID" value="EIT71678.1"/>
    <property type="molecule type" value="Genomic_DNA"/>
</dbReference>
<dbReference type="STRING" id="1172194.WQQ_18150"/>
<evidence type="ECO:0000313" key="7">
    <source>
        <dbReference type="Proteomes" id="UP000003704"/>
    </source>
</evidence>
<dbReference type="InterPro" id="IPR050109">
    <property type="entry name" value="HTH-type_TetR-like_transc_reg"/>
</dbReference>
<dbReference type="InterPro" id="IPR036271">
    <property type="entry name" value="Tet_transcr_reg_TetR-rel_C_sf"/>
</dbReference>
<sequence>MGAFFRKGASGRQANAVCAARYHHDLTVESLHVVRSLPNKWRIPPFIMRRYPPLGKLQGDTRLADETSLRADAQRNRERILTAAEEVFLERGADASLEDVAKRAGVGIGTLYRRFPTREELLAAAYSARFVSFAQASRERTSGLDPAAAVRAYLEELVISSKVYRGLAASLGTVLKIGTAGCHATTEEGRRLLLRAQTAGAVRAEVSFDDLVCVATAITLAVEREADPKPRIGQLVGLFLDGIGTGKASRT</sequence>
<dbReference type="InterPro" id="IPR001647">
    <property type="entry name" value="HTH_TetR"/>
</dbReference>
<dbReference type="InterPro" id="IPR049445">
    <property type="entry name" value="TetR_SbtR-like_C"/>
</dbReference>
<dbReference type="SUPFAM" id="SSF46689">
    <property type="entry name" value="Homeodomain-like"/>
    <property type="match status" value="1"/>
</dbReference>
<protein>
    <submittedName>
        <fullName evidence="6">TetR family transcriptional regulator</fullName>
    </submittedName>
</protein>
<dbReference type="GO" id="GO:0000976">
    <property type="term" value="F:transcription cis-regulatory region binding"/>
    <property type="evidence" value="ECO:0007669"/>
    <property type="project" value="TreeGrafter"/>
</dbReference>
<evidence type="ECO:0000256" key="4">
    <source>
        <dbReference type="PROSITE-ProRule" id="PRU00335"/>
    </source>
</evidence>
<keyword evidence="2 4" id="KW-0238">DNA-binding</keyword>
<feature type="domain" description="HTH tetR-type" evidence="5">
    <location>
        <begin position="74"/>
        <end position="133"/>
    </location>
</feature>
<name>I8TD91_9GAMM</name>
<dbReference type="PATRIC" id="fig|1172194.4.peg.1756"/>
<feature type="DNA-binding region" description="H-T-H motif" evidence="4">
    <location>
        <begin position="96"/>
        <end position="115"/>
    </location>
</feature>
<dbReference type="InterPro" id="IPR009057">
    <property type="entry name" value="Homeodomain-like_sf"/>
</dbReference>
<reference evidence="6 7" key="1">
    <citation type="journal article" date="2012" name="J. Bacteriol.">
        <title>Genome Sequence of n-Alkane-Degrading Hydrocarboniphaga effusa Strain AP103T (ATCC BAA-332T).</title>
        <authorList>
            <person name="Chang H.K."/>
            <person name="Zylstra G.J."/>
            <person name="Chae J.C."/>
        </authorList>
    </citation>
    <scope>NUCLEOTIDE SEQUENCE [LARGE SCALE GENOMIC DNA]</scope>
    <source>
        <strain evidence="6 7">AP103</strain>
    </source>
</reference>
<proteinExistence type="predicted"/>
<keyword evidence="7" id="KW-1185">Reference proteome</keyword>
<accession>I8TD91</accession>
<dbReference type="PRINTS" id="PR00455">
    <property type="entry name" value="HTHTETR"/>
</dbReference>
<evidence type="ECO:0000313" key="6">
    <source>
        <dbReference type="EMBL" id="EIT71678.1"/>
    </source>
</evidence>
<dbReference type="PANTHER" id="PTHR30055:SF234">
    <property type="entry name" value="HTH-TYPE TRANSCRIPTIONAL REGULATOR BETI"/>
    <property type="match status" value="1"/>
</dbReference>
<dbReference type="GO" id="GO:0003700">
    <property type="term" value="F:DNA-binding transcription factor activity"/>
    <property type="evidence" value="ECO:0007669"/>
    <property type="project" value="TreeGrafter"/>
</dbReference>
<gene>
    <name evidence="6" type="ORF">WQQ_18150</name>
</gene>
<evidence type="ECO:0000256" key="1">
    <source>
        <dbReference type="ARBA" id="ARBA00023015"/>
    </source>
</evidence>
<dbReference type="Gene3D" id="1.10.357.10">
    <property type="entry name" value="Tetracycline Repressor, domain 2"/>
    <property type="match status" value="1"/>
</dbReference>
<dbReference type="Proteomes" id="UP000003704">
    <property type="component" value="Unassembled WGS sequence"/>
</dbReference>
<organism evidence="6 7">
    <name type="scientific">Hydrocarboniphaga effusa AP103</name>
    <dbReference type="NCBI Taxonomy" id="1172194"/>
    <lineage>
        <taxon>Bacteria</taxon>
        <taxon>Pseudomonadati</taxon>
        <taxon>Pseudomonadota</taxon>
        <taxon>Gammaproteobacteria</taxon>
        <taxon>Nevskiales</taxon>
        <taxon>Nevskiaceae</taxon>
        <taxon>Hydrocarboniphaga</taxon>
    </lineage>
</organism>
<dbReference type="PROSITE" id="PS50977">
    <property type="entry name" value="HTH_TETR_2"/>
    <property type="match status" value="1"/>
</dbReference>
<dbReference type="PANTHER" id="PTHR30055">
    <property type="entry name" value="HTH-TYPE TRANSCRIPTIONAL REGULATOR RUTR"/>
    <property type="match status" value="1"/>
</dbReference>
<comment type="caution">
    <text evidence="6">The sequence shown here is derived from an EMBL/GenBank/DDBJ whole genome shotgun (WGS) entry which is preliminary data.</text>
</comment>
<dbReference type="SUPFAM" id="SSF48498">
    <property type="entry name" value="Tetracyclin repressor-like, C-terminal domain"/>
    <property type="match status" value="1"/>
</dbReference>
<dbReference type="AlphaFoldDB" id="I8TD91"/>